<dbReference type="PROSITE" id="PS01184">
    <property type="entry name" value="UBIE_2"/>
    <property type="match status" value="1"/>
</dbReference>
<keyword evidence="3" id="KW-0949">S-adenosyl-L-methionine</keyword>
<comment type="subunit">
    <text evidence="4">Component of a multi-subunit COQ enzyme complex, composed of at least COQ3, COQ4, COQ5, COQ6, COQ7 and COQ9. Interacts with PYURF; the interaction is direct, stabilizes COQ5 protein and associates PYURF with COQ enzyme complex.</text>
</comment>
<organism evidence="6 7">
    <name type="scientific">Fragariocoptes setiger</name>
    <dbReference type="NCBI Taxonomy" id="1670756"/>
    <lineage>
        <taxon>Eukaryota</taxon>
        <taxon>Metazoa</taxon>
        <taxon>Ecdysozoa</taxon>
        <taxon>Arthropoda</taxon>
        <taxon>Chelicerata</taxon>
        <taxon>Arachnida</taxon>
        <taxon>Acari</taxon>
        <taxon>Acariformes</taxon>
        <taxon>Trombidiformes</taxon>
        <taxon>Prostigmata</taxon>
        <taxon>Eupodina</taxon>
        <taxon>Eriophyoidea</taxon>
        <taxon>Phytoptidae</taxon>
        <taxon>Fragariocoptes</taxon>
    </lineage>
</organism>
<keyword evidence="2" id="KW-0808">Transferase</keyword>
<dbReference type="HAMAP" id="MF_01813">
    <property type="entry name" value="MenG_UbiE_methyltr"/>
    <property type="match status" value="1"/>
</dbReference>
<dbReference type="EMBL" id="JAIFTH010001346">
    <property type="protein sequence ID" value="KAG9508570.1"/>
    <property type="molecule type" value="Genomic_DNA"/>
</dbReference>
<dbReference type="GO" id="GO:0032259">
    <property type="term" value="P:methylation"/>
    <property type="evidence" value="ECO:0007669"/>
    <property type="project" value="UniProtKB-KW"/>
</dbReference>
<dbReference type="Gene3D" id="3.40.50.150">
    <property type="entry name" value="Vaccinia Virus protein VP39"/>
    <property type="match status" value="1"/>
</dbReference>
<evidence type="ECO:0000256" key="4">
    <source>
        <dbReference type="ARBA" id="ARBA00046387"/>
    </source>
</evidence>
<sequence length="259" mass="29634">MPDDGHWPNGSHQSSEDRSRDPSSVHAVFSSVSSKYDLMNDLMSFYIHRCWKKHFIDRLNPMRGTRLLDVAGGTGDIAFRFLERTRSLGDIDSSVIICDINEKMLEKGQMRGKQELIEADLKRLDWTLGDAQDLPFADESFEAYTIAYGIRNVYDRDQALREAYRVLKPGGVFMCLEFSQASPLIKEPYEKYLTEVIPILGEVVVGDYKSYEYLANSILGFPSQEEFRQMISDAGFKQTSYENLLQGISAIHYGYKPHQ</sequence>
<dbReference type="NCBIfam" id="NF001244">
    <property type="entry name" value="PRK00216.1-5"/>
    <property type="match status" value="1"/>
</dbReference>
<protein>
    <submittedName>
        <fullName evidence="6">2-methoxy-6-polyprenyl-1,4-benzoquinol methylase, mitochondrial</fullName>
    </submittedName>
</protein>
<name>A0ABQ7S591_9ACAR</name>
<feature type="region of interest" description="Disordered" evidence="5">
    <location>
        <begin position="1"/>
        <end position="23"/>
    </location>
</feature>
<reference evidence="6 7" key="1">
    <citation type="submission" date="2020-10" db="EMBL/GenBank/DDBJ databases">
        <authorList>
            <person name="Klimov P.B."/>
            <person name="Dyachkov S.M."/>
            <person name="Chetverikov P.E."/>
        </authorList>
    </citation>
    <scope>NUCLEOTIDE SEQUENCE [LARGE SCALE GENOMIC DNA]</scope>
    <source>
        <strain evidence="6">BMOC 18-1129-001#AD2665</strain>
        <tissue evidence="6">Entire mites</tissue>
    </source>
</reference>
<dbReference type="CDD" id="cd02440">
    <property type="entry name" value="AdoMet_MTases"/>
    <property type="match status" value="1"/>
</dbReference>
<keyword evidence="1 6" id="KW-0489">Methyltransferase</keyword>
<dbReference type="SUPFAM" id="SSF53335">
    <property type="entry name" value="S-adenosyl-L-methionine-dependent methyltransferases"/>
    <property type="match status" value="1"/>
</dbReference>
<dbReference type="InterPro" id="IPR029063">
    <property type="entry name" value="SAM-dependent_MTases_sf"/>
</dbReference>
<evidence type="ECO:0000313" key="7">
    <source>
        <dbReference type="Proteomes" id="UP000825002"/>
    </source>
</evidence>
<dbReference type="InterPro" id="IPR004033">
    <property type="entry name" value="UbiE/COQ5_MeTrFase"/>
</dbReference>
<dbReference type="Pfam" id="PF01209">
    <property type="entry name" value="Ubie_methyltran"/>
    <property type="match status" value="1"/>
</dbReference>
<keyword evidence="7" id="KW-1185">Reference proteome</keyword>
<proteinExistence type="inferred from homology"/>
<dbReference type="PANTHER" id="PTHR43591">
    <property type="entry name" value="METHYLTRANSFERASE"/>
    <property type="match status" value="1"/>
</dbReference>
<dbReference type="PANTHER" id="PTHR43591:SF24">
    <property type="entry name" value="2-METHOXY-6-POLYPRENYL-1,4-BENZOQUINOL METHYLASE, MITOCHONDRIAL"/>
    <property type="match status" value="1"/>
</dbReference>
<comment type="caution">
    <text evidence="6">The sequence shown here is derived from an EMBL/GenBank/DDBJ whole genome shotgun (WGS) entry which is preliminary data.</text>
</comment>
<gene>
    <name evidence="6" type="primary">coq5</name>
    <name evidence="6" type="ORF">GZH46_02930</name>
</gene>
<accession>A0ABQ7S591</accession>
<dbReference type="NCBIfam" id="TIGR01934">
    <property type="entry name" value="MenG_MenH_UbiE"/>
    <property type="match status" value="1"/>
</dbReference>
<evidence type="ECO:0000313" key="6">
    <source>
        <dbReference type="EMBL" id="KAG9508570.1"/>
    </source>
</evidence>
<dbReference type="PROSITE" id="PS51608">
    <property type="entry name" value="SAM_MT_UBIE"/>
    <property type="match status" value="1"/>
</dbReference>
<dbReference type="Proteomes" id="UP000825002">
    <property type="component" value="Unassembled WGS sequence"/>
</dbReference>
<dbReference type="InterPro" id="IPR023576">
    <property type="entry name" value="UbiE/COQ5_MeTrFase_CS"/>
</dbReference>
<evidence type="ECO:0000256" key="5">
    <source>
        <dbReference type="SAM" id="MobiDB-lite"/>
    </source>
</evidence>
<evidence type="ECO:0000256" key="1">
    <source>
        <dbReference type="ARBA" id="ARBA00022603"/>
    </source>
</evidence>
<feature type="compositionally biased region" description="Basic and acidic residues" evidence="5">
    <location>
        <begin position="14"/>
        <end position="23"/>
    </location>
</feature>
<feature type="non-terminal residue" evidence="6">
    <location>
        <position position="1"/>
    </location>
</feature>
<dbReference type="GO" id="GO:0008168">
    <property type="term" value="F:methyltransferase activity"/>
    <property type="evidence" value="ECO:0007669"/>
    <property type="project" value="UniProtKB-KW"/>
</dbReference>
<dbReference type="PROSITE" id="PS01183">
    <property type="entry name" value="UBIE_1"/>
    <property type="match status" value="1"/>
</dbReference>
<evidence type="ECO:0000256" key="3">
    <source>
        <dbReference type="ARBA" id="ARBA00022691"/>
    </source>
</evidence>
<evidence type="ECO:0000256" key="2">
    <source>
        <dbReference type="ARBA" id="ARBA00022679"/>
    </source>
</evidence>